<evidence type="ECO:0000313" key="3">
    <source>
        <dbReference type="EMBL" id="GFN93908.1"/>
    </source>
</evidence>
<dbReference type="InterPro" id="IPR012337">
    <property type="entry name" value="RNaseH-like_sf"/>
</dbReference>
<dbReference type="Gene3D" id="3.30.420.10">
    <property type="entry name" value="Ribonuclease H-like superfamily/Ribonuclease H"/>
    <property type="match status" value="1"/>
</dbReference>
<sequence>MASQINTGDDKIGAPENNLPVIPNKRKKVPATKDASPESFWASFQDITAVTKVKASNPRWGPSKIERNLKSLRHSITISQRMIKKYTALYFYDQETNGVYFRSTCPTSKHRRCLTKAEVILKIRENHASDHRKSDAIYASLRSDFYPIVRDNIKLLFNQHLHCIECVQTTGPPTGVPWTFPTRKPIPASYPNSRWQMDLKKMPPCNGYNYILNIVDCYSRFAFGAPIKEKRAKEIADATLHFIHLYGPPRILQTDNGIEFNNDDLAQVVADFKVRKMYGRPYHPQSQGRVESFNQTVVNFLKKTIDNEKGWAEQLQHFYYCYNNRVNKATRPSTPYEKFFGRQNISTTTAEMVAPANLTQEERNFLNSAQVDVDDEKNTEDTHSDLDDSHGSEPKFTPTQSVSQDASQDDTSTAMVNQNGQSPQNADSSNSSGSAVQLQTDSQRLSDIKPIIAVTPKKEPQSPEHRPILTLGEGSDSETKVYQNFHTEVYDMDYSSFHLKEPYKQAKEHEESEQDSTQSDSRCEEEENHFVLTGKYISSKLSTLQRDQRIHAEKLIFDVLYEAELRTLSRQSRLLVEPEQYQHQLQGNIRGFP</sequence>
<dbReference type="Pfam" id="PF00665">
    <property type="entry name" value="rve"/>
    <property type="match status" value="1"/>
</dbReference>
<reference evidence="3 4" key="1">
    <citation type="journal article" date="2021" name="Elife">
        <title>Chloroplast acquisition without the gene transfer in kleptoplastic sea slugs, Plakobranchus ocellatus.</title>
        <authorList>
            <person name="Maeda T."/>
            <person name="Takahashi S."/>
            <person name="Yoshida T."/>
            <person name="Shimamura S."/>
            <person name="Takaki Y."/>
            <person name="Nagai Y."/>
            <person name="Toyoda A."/>
            <person name="Suzuki Y."/>
            <person name="Arimoto A."/>
            <person name="Ishii H."/>
            <person name="Satoh N."/>
            <person name="Nishiyama T."/>
            <person name="Hasebe M."/>
            <person name="Maruyama T."/>
            <person name="Minagawa J."/>
            <person name="Obokata J."/>
            <person name="Shigenobu S."/>
        </authorList>
    </citation>
    <scope>NUCLEOTIDE SEQUENCE [LARGE SCALE GENOMIC DNA]</scope>
</reference>
<dbReference type="InterPro" id="IPR001584">
    <property type="entry name" value="Integrase_cat-core"/>
</dbReference>
<evidence type="ECO:0000259" key="2">
    <source>
        <dbReference type="PROSITE" id="PS50994"/>
    </source>
</evidence>
<keyword evidence="4" id="KW-1185">Reference proteome</keyword>
<feature type="region of interest" description="Disordered" evidence="1">
    <location>
        <begin position="1"/>
        <end position="30"/>
    </location>
</feature>
<dbReference type="PANTHER" id="PTHR37984:SF5">
    <property type="entry name" value="PROTEIN NYNRIN-LIKE"/>
    <property type="match status" value="1"/>
</dbReference>
<feature type="region of interest" description="Disordered" evidence="1">
    <location>
        <begin position="503"/>
        <end position="525"/>
    </location>
</feature>
<feature type="region of interest" description="Disordered" evidence="1">
    <location>
        <begin position="369"/>
        <end position="475"/>
    </location>
</feature>
<dbReference type="SUPFAM" id="SSF53098">
    <property type="entry name" value="Ribonuclease H-like"/>
    <property type="match status" value="1"/>
</dbReference>
<dbReference type="PANTHER" id="PTHR37984">
    <property type="entry name" value="PROTEIN CBG26694"/>
    <property type="match status" value="1"/>
</dbReference>
<dbReference type="InterPro" id="IPR036397">
    <property type="entry name" value="RNaseH_sf"/>
</dbReference>
<feature type="compositionally biased region" description="Basic and acidic residues" evidence="1">
    <location>
        <begin position="379"/>
        <end position="393"/>
    </location>
</feature>
<evidence type="ECO:0000313" key="4">
    <source>
        <dbReference type="Proteomes" id="UP000735302"/>
    </source>
</evidence>
<gene>
    <name evidence="3" type="ORF">PoB_002041400</name>
</gene>
<dbReference type="PROSITE" id="PS50994">
    <property type="entry name" value="INTEGRASE"/>
    <property type="match status" value="1"/>
</dbReference>
<proteinExistence type="predicted"/>
<dbReference type="InterPro" id="IPR050951">
    <property type="entry name" value="Retrovirus_Pol_polyprotein"/>
</dbReference>
<name>A0AAV3ZJ45_9GAST</name>
<dbReference type="AlphaFoldDB" id="A0AAV3ZJ45"/>
<evidence type="ECO:0000256" key="1">
    <source>
        <dbReference type="SAM" id="MobiDB-lite"/>
    </source>
</evidence>
<dbReference type="GO" id="GO:0003676">
    <property type="term" value="F:nucleic acid binding"/>
    <property type="evidence" value="ECO:0007669"/>
    <property type="project" value="InterPro"/>
</dbReference>
<dbReference type="Proteomes" id="UP000735302">
    <property type="component" value="Unassembled WGS sequence"/>
</dbReference>
<protein>
    <submittedName>
        <fullName evidence="3">Pol polyprotein</fullName>
    </submittedName>
</protein>
<organism evidence="3 4">
    <name type="scientific">Plakobranchus ocellatus</name>
    <dbReference type="NCBI Taxonomy" id="259542"/>
    <lineage>
        <taxon>Eukaryota</taxon>
        <taxon>Metazoa</taxon>
        <taxon>Spiralia</taxon>
        <taxon>Lophotrochozoa</taxon>
        <taxon>Mollusca</taxon>
        <taxon>Gastropoda</taxon>
        <taxon>Heterobranchia</taxon>
        <taxon>Euthyneura</taxon>
        <taxon>Panpulmonata</taxon>
        <taxon>Sacoglossa</taxon>
        <taxon>Placobranchoidea</taxon>
        <taxon>Plakobranchidae</taxon>
        <taxon>Plakobranchus</taxon>
    </lineage>
</organism>
<feature type="compositionally biased region" description="Basic and acidic residues" evidence="1">
    <location>
        <begin position="456"/>
        <end position="467"/>
    </location>
</feature>
<dbReference type="GO" id="GO:0015074">
    <property type="term" value="P:DNA integration"/>
    <property type="evidence" value="ECO:0007669"/>
    <property type="project" value="InterPro"/>
</dbReference>
<accession>A0AAV3ZJ45</accession>
<feature type="domain" description="Integrase catalytic" evidence="2">
    <location>
        <begin position="187"/>
        <end position="343"/>
    </location>
</feature>
<feature type="compositionally biased region" description="Polar residues" evidence="1">
    <location>
        <begin position="397"/>
        <end position="445"/>
    </location>
</feature>
<dbReference type="EMBL" id="BLXT01002372">
    <property type="protein sequence ID" value="GFN93908.1"/>
    <property type="molecule type" value="Genomic_DNA"/>
</dbReference>
<comment type="caution">
    <text evidence="3">The sequence shown here is derived from an EMBL/GenBank/DDBJ whole genome shotgun (WGS) entry which is preliminary data.</text>
</comment>